<evidence type="ECO:0000313" key="1">
    <source>
        <dbReference type="EMBL" id="PJG82627.1"/>
    </source>
</evidence>
<protein>
    <submittedName>
        <fullName evidence="1">Uncharacterized protein</fullName>
    </submittedName>
</protein>
<keyword evidence="2" id="KW-1185">Reference proteome</keyword>
<organism evidence="1 2">
    <name type="scientific">Caviibacterium pharyngocola</name>
    <dbReference type="NCBI Taxonomy" id="28159"/>
    <lineage>
        <taxon>Bacteria</taxon>
        <taxon>Pseudomonadati</taxon>
        <taxon>Pseudomonadota</taxon>
        <taxon>Gammaproteobacteria</taxon>
        <taxon>Pasteurellales</taxon>
        <taxon>Pasteurellaceae</taxon>
        <taxon>Caviibacterium</taxon>
    </lineage>
</organism>
<dbReference type="EMBL" id="PHGZ01000017">
    <property type="protein sequence ID" value="PJG82627.1"/>
    <property type="molecule type" value="Genomic_DNA"/>
</dbReference>
<dbReference type="Proteomes" id="UP000230282">
    <property type="component" value="Unassembled WGS sequence"/>
</dbReference>
<accession>A0A2M8RUS5</accession>
<evidence type="ECO:0000313" key="2">
    <source>
        <dbReference type="Proteomes" id="UP000230282"/>
    </source>
</evidence>
<dbReference type="RefSeq" id="WP_100297018.1">
    <property type="nucleotide sequence ID" value="NZ_PHGZ01000017.1"/>
</dbReference>
<proteinExistence type="predicted"/>
<gene>
    <name evidence="1" type="ORF">CVP04_08130</name>
</gene>
<dbReference type="OrthoDB" id="9835736at2"/>
<dbReference type="AlphaFoldDB" id="A0A2M8RUS5"/>
<comment type="caution">
    <text evidence="1">The sequence shown here is derived from an EMBL/GenBank/DDBJ whole genome shotgun (WGS) entry which is preliminary data.</text>
</comment>
<reference evidence="1 2" key="1">
    <citation type="submission" date="2017-11" db="EMBL/GenBank/DDBJ databases">
        <title>Reclassification of Bisgaard taxon 5 as Caviibacterium pharyngocola gen. nov., sp. nov.</title>
        <authorList>
            <person name="Christensen H."/>
        </authorList>
    </citation>
    <scope>NUCLEOTIDE SEQUENCE [LARGE SCALE GENOMIC DNA]</scope>
    <source>
        <strain evidence="1 2">7_3</strain>
    </source>
</reference>
<name>A0A2M8RUS5_9PAST</name>
<sequence length="125" mass="14929">MLHQFNVIRRTQESGNKPPFFVKNNKMYSVFFFDKEYVAEMQYHISAVEKKRRGKVEIYLRQDCSPYVIVATCEYRNLGVTLQKHIENNKILFSTNFAQEAKIKYIELNEKTLDNYIKERNMGDC</sequence>